<dbReference type="InterPro" id="IPR027417">
    <property type="entry name" value="P-loop_NTPase"/>
</dbReference>
<sequence>MGNMAKDVLKLVSGMGGLSALGVGVGLSFLKNCLRRPGVRAYADHLLGRLAPACEGAAPLPVQAVQTARALAELFRRHGLVPCRLGVDGPPGSGKSSLAAALAQALCMNAICLDHHDLDRPLDFSRPGAVFEHHRLIRTQDIDAFDAVIYLDEPVADSMERVLSRKRGAYLLEILDFELLKRIGDRAFALVGGDAEVVQDRCRIKLRPPGGFRHMENIRGAVAANGLDWSGASKEQALFLCVEGVRRGGFPSYLKYHAFDRELLDALTEAGVFTGRPGRGRR</sequence>
<dbReference type="AlphaFoldDB" id="A0A6V8LP89"/>
<dbReference type="EMBL" id="BLTE01000001">
    <property type="protein sequence ID" value="GFK92331.1"/>
    <property type="molecule type" value="Genomic_DNA"/>
</dbReference>
<protein>
    <submittedName>
        <fullName evidence="1">Uncharacterized protein</fullName>
    </submittedName>
</protein>
<gene>
    <name evidence="1" type="ORF">NNJEOMEG_00155</name>
</gene>
<reference evidence="1 2" key="1">
    <citation type="submission" date="2020-04" db="EMBL/GenBank/DDBJ databases">
        <authorList>
            <consortium name="Desulfovibrio sp. FSS-1 genome sequencing consortium"/>
            <person name="Shimoshige H."/>
            <person name="Kobayashi H."/>
            <person name="Maekawa T."/>
        </authorList>
    </citation>
    <scope>NUCLEOTIDE SEQUENCE [LARGE SCALE GENOMIC DNA]</scope>
    <source>
        <strain evidence="1 2">SIID29052-01</strain>
    </source>
</reference>
<dbReference type="Gene3D" id="3.40.50.300">
    <property type="entry name" value="P-loop containing nucleotide triphosphate hydrolases"/>
    <property type="match status" value="1"/>
</dbReference>
<organism evidence="1 2">
    <name type="scientific">Fundidesulfovibrio magnetotacticus</name>
    <dbReference type="NCBI Taxonomy" id="2730080"/>
    <lineage>
        <taxon>Bacteria</taxon>
        <taxon>Pseudomonadati</taxon>
        <taxon>Thermodesulfobacteriota</taxon>
        <taxon>Desulfovibrionia</taxon>
        <taxon>Desulfovibrionales</taxon>
        <taxon>Desulfovibrionaceae</taxon>
        <taxon>Fundidesulfovibrio</taxon>
    </lineage>
</organism>
<accession>A0A6V8LP89</accession>
<name>A0A6V8LP89_9BACT</name>
<keyword evidence="2" id="KW-1185">Reference proteome</keyword>
<reference evidence="1 2" key="2">
    <citation type="submission" date="2020-05" db="EMBL/GenBank/DDBJ databases">
        <title>Draft genome sequence of Desulfovibrio sp. strainFSS-1.</title>
        <authorList>
            <person name="Shimoshige H."/>
            <person name="Kobayashi H."/>
            <person name="Maekawa T."/>
        </authorList>
    </citation>
    <scope>NUCLEOTIDE SEQUENCE [LARGE SCALE GENOMIC DNA]</scope>
    <source>
        <strain evidence="1 2">SIID29052-01</strain>
    </source>
</reference>
<dbReference type="SUPFAM" id="SSF52540">
    <property type="entry name" value="P-loop containing nucleoside triphosphate hydrolases"/>
    <property type="match status" value="1"/>
</dbReference>
<dbReference type="Proteomes" id="UP000494245">
    <property type="component" value="Unassembled WGS sequence"/>
</dbReference>
<comment type="caution">
    <text evidence="1">The sequence shown here is derived from an EMBL/GenBank/DDBJ whole genome shotgun (WGS) entry which is preliminary data.</text>
</comment>
<evidence type="ECO:0000313" key="2">
    <source>
        <dbReference type="Proteomes" id="UP000494245"/>
    </source>
</evidence>
<evidence type="ECO:0000313" key="1">
    <source>
        <dbReference type="EMBL" id="GFK92331.1"/>
    </source>
</evidence>
<proteinExistence type="predicted"/>